<evidence type="ECO:0000256" key="9">
    <source>
        <dbReference type="ARBA" id="ARBA00022723"/>
    </source>
</evidence>
<accession>F6I5Q7</accession>
<keyword evidence="14" id="KW-0157">Chromophore</keyword>
<keyword evidence="5" id="KW-0602">Photosynthesis</keyword>
<keyword evidence="19" id="KW-0604">Photosystem II</keyword>
<dbReference type="EMBL" id="FN596751">
    <property type="protein sequence ID" value="CCB62275.1"/>
    <property type="molecule type" value="Genomic_DNA"/>
</dbReference>
<dbReference type="GO" id="GO:0016491">
    <property type="term" value="F:oxidoreductase activity"/>
    <property type="evidence" value="ECO:0007669"/>
    <property type="project" value="UniProtKB-KW"/>
</dbReference>
<keyword evidence="17" id="KW-0793">Thylakoid</keyword>
<evidence type="ECO:0000256" key="11">
    <source>
        <dbReference type="ARBA" id="ARBA00022982"/>
    </source>
</evidence>
<keyword evidence="13" id="KW-0007">Acetylation</keyword>
<evidence type="ECO:0000256" key="14">
    <source>
        <dbReference type="ARBA" id="ARBA00022991"/>
    </source>
</evidence>
<keyword evidence="6" id="KW-0597">Phosphoprotein</keyword>
<evidence type="ECO:0000256" key="13">
    <source>
        <dbReference type="ARBA" id="ARBA00022990"/>
    </source>
</evidence>
<evidence type="ECO:0000256" key="3">
    <source>
        <dbReference type="ARBA" id="ARBA00022448"/>
    </source>
</evidence>
<dbReference type="AlphaFoldDB" id="F6I5Q7"/>
<evidence type="ECO:0000256" key="8">
    <source>
        <dbReference type="ARBA" id="ARBA00022692"/>
    </source>
</evidence>
<sequence length="78" mass="9012">MIILKIFLKKRFSLKKYLFGLIGFMLRQFELARCVQLLPYNAIGFSASITVFVFVFLIYPLGQFGWFFAPSFGVAAIF</sequence>
<dbReference type="Gene3D" id="1.20.85.10">
    <property type="entry name" value="Photosystem II protein D1-like"/>
    <property type="match status" value="1"/>
</dbReference>
<evidence type="ECO:0000256" key="20">
    <source>
        <dbReference type="SAM" id="Phobius"/>
    </source>
</evidence>
<dbReference type="GO" id="GO:0046872">
    <property type="term" value="F:metal ion binding"/>
    <property type="evidence" value="ECO:0007669"/>
    <property type="project" value="UniProtKB-KW"/>
</dbReference>
<dbReference type="HOGENOM" id="CLU_197864_0_0_1"/>
<keyword evidence="4" id="KW-0148">Chlorophyll</keyword>
<dbReference type="STRING" id="29760.F6I5Q7"/>
<keyword evidence="8 20" id="KW-0812">Transmembrane</keyword>
<reference evidence="22" key="1">
    <citation type="journal article" date="2007" name="Nature">
        <title>The grapevine genome sequence suggests ancestral hexaploidization in major angiosperm phyla.</title>
        <authorList>
            <consortium name="The French-Italian Public Consortium for Grapevine Genome Characterization."/>
            <person name="Jaillon O."/>
            <person name="Aury J.-M."/>
            <person name="Noel B."/>
            <person name="Policriti A."/>
            <person name="Clepet C."/>
            <person name="Casagrande A."/>
            <person name="Choisne N."/>
            <person name="Aubourg S."/>
            <person name="Vitulo N."/>
            <person name="Jubin C."/>
            <person name="Vezzi A."/>
            <person name="Legeai F."/>
            <person name="Hugueney P."/>
            <person name="Dasilva C."/>
            <person name="Horner D."/>
            <person name="Mica E."/>
            <person name="Jublot D."/>
            <person name="Poulain J."/>
            <person name="Bruyere C."/>
            <person name="Billault A."/>
            <person name="Segurens B."/>
            <person name="Gouyvenoux M."/>
            <person name="Ugarte E."/>
            <person name="Cattonaro F."/>
            <person name="Anthouard V."/>
            <person name="Vico V."/>
            <person name="Del Fabbro C."/>
            <person name="Alaux M."/>
            <person name="Di Gaspero G."/>
            <person name="Dumas V."/>
            <person name="Felice N."/>
            <person name="Paillard S."/>
            <person name="Juman I."/>
            <person name="Moroldo M."/>
            <person name="Scalabrin S."/>
            <person name="Canaguier A."/>
            <person name="Le Clainche I."/>
            <person name="Malacrida G."/>
            <person name="Durand E."/>
            <person name="Pesole G."/>
            <person name="Laucou V."/>
            <person name="Chatelet P."/>
            <person name="Merdinoglu D."/>
            <person name="Delledonne M."/>
            <person name="Pezzotti M."/>
            <person name="Lecharny A."/>
            <person name="Scarpelli C."/>
            <person name="Artiguenave F."/>
            <person name="Pe M.E."/>
            <person name="Valle G."/>
            <person name="Morgante M."/>
            <person name="Caboche M."/>
            <person name="Adam-Blondon A.-F."/>
            <person name="Weissenbach J."/>
            <person name="Quetier F."/>
            <person name="Wincker P."/>
        </authorList>
    </citation>
    <scope>NUCLEOTIDE SEQUENCE [LARGE SCALE GENOMIC DNA]</scope>
    <source>
        <strain evidence="22">cv. Pinot noir / PN40024</strain>
    </source>
</reference>
<dbReference type="Proteomes" id="UP000009183">
    <property type="component" value="Chromosome 11"/>
</dbReference>
<keyword evidence="11" id="KW-0249">Electron transport</keyword>
<evidence type="ECO:0000256" key="5">
    <source>
        <dbReference type="ARBA" id="ARBA00022531"/>
    </source>
</evidence>
<evidence type="ECO:0000256" key="10">
    <source>
        <dbReference type="ARBA" id="ARBA00022842"/>
    </source>
</evidence>
<evidence type="ECO:0000256" key="4">
    <source>
        <dbReference type="ARBA" id="ARBA00022494"/>
    </source>
</evidence>
<keyword evidence="16" id="KW-0408">Iron</keyword>
<evidence type="ECO:0000256" key="15">
    <source>
        <dbReference type="ARBA" id="ARBA00023002"/>
    </source>
</evidence>
<evidence type="ECO:0000256" key="19">
    <source>
        <dbReference type="ARBA" id="ARBA00023276"/>
    </source>
</evidence>
<dbReference type="PANTHER" id="PTHR33149">
    <property type="entry name" value="PHOTOSYSTEM II PROTEIN D1"/>
    <property type="match status" value="1"/>
</dbReference>
<comment type="similarity">
    <text evidence="2">Belongs to the reaction center PufL/M/PsbA/D family.</text>
</comment>
<dbReference type="PANTHER" id="PTHR33149:SF12">
    <property type="entry name" value="PHOTOSYSTEM II D2 PROTEIN"/>
    <property type="match status" value="1"/>
</dbReference>
<dbReference type="OrthoDB" id="809900at2759"/>
<name>F6I5Q7_VITVI</name>
<dbReference type="SUPFAM" id="SSF81483">
    <property type="entry name" value="Bacterial photosystem II reaction centre, L and M subunits"/>
    <property type="match status" value="1"/>
</dbReference>
<keyword evidence="22" id="KW-1185">Reference proteome</keyword>
<organism evidence="21 22">
    <name type="scientific">Vitis vinifera</name>
    <name type="common">Grape</name>
    <dbReference type="NCBI Taxonomy" id="29760"/>
    <lineage>
        <taxon>Eukaryota</taxon>
        <taxon>Viridiplantae</taxon>
        <taxon>Streptophyta</taxon>
        <taxon>Embryophyta</taxon>
        <taxon>Tracheophyta</taxon>
        <taxon>Spermatophyta</taxon>
        <taxon>Magnoliopsida</taxon>
        <taxon>eudicotyledons</taxon>
        <taxon>Gunneridae</taxon>
        <taxon>Pentapetalae</taxon>
        <taxon>rosids</taxon>
        <taxon>Vitales</taxon>
        <taxon>Vitaceae</taxon>
        <taxon>Viteae</taxon>
        <taxon>Vitis</taxon>
    </lineage>
</organism>
<keyword evidence="9" id="KW-0479">Metal-binding</keyword>
<comment type="subcellular location">
    <subcellularLocation>
        <location evidence="1">Membrane</location>
        <topology evidence="1">Multi-pass membrane protein</topology>
    </subcellularLocation>
</comment>
<dbReference type="GO" id="GO:0009523">
    <property type="term" value="C:photosystem II"/>
    <property type="evidence" value="ECO:0007669"/>
    <property type="project" value="UniProtKB-KW"/>
</dbReference>
<evidence type="ECO:0000256" key="2">
    <source>
        <dbReference type="ARBA" id="ARBA00008204"/>
    </source>
</evidence>
<gene>
    <name evidence="21" type="ordered locus">VIT_11s0103g00110</name>
</gene>
<evidence type="ECO:0000313" key="22">
    <source>
        <dbReference type="Proteomes" id="UP000009183"/>
    </source>
</evidence>
<keyword evidence="10" id="KW-0460">Magnesium</keyword>
<evidence type="ECO:0000256" key="12">
    <source>
        <dbReference type="ARBA" id="ARBA00022989"/>
    </source>
</evidence>
<dbReference type="PaxDb" id="29760-VIT_11s0103g00110.t01"/>
<keyword evidence="18 20" id="KW-0472">Membrane</keyword>
<dbReference type="InterPro" id="IPR036854">
    <property type="entry name" value="Photo_II_D1/D2_sf"/>
</dbReference>
<dbReference type="Pfam" id="PF00124">
    <property type="entry name" value="Photo_RC"/>
    <property type="match status" value="1"/>
</dbReference>
<dbReference type="InterPro" id="IPR000484">
    <property type="entry name" value="Photo_RC_L/M"/>
</dbReference>
<dbReference type="GO" id="GO:0009772">
    <property type="term" value="P:photosynthetic electron transport in photosystem II"/>
    <property type="evidence" value="ECO:0007669"/>
    <property type="project" value="InterPro"/>
</dbReference>
<proteinExistence type="inferred from homology"/>
<keyword evidence="3" id="KW-0813">Transport</keyword>
<keyword evidence="12 20" id="KW-1133">Transmembrane helix</keyword>
<keyword evidence="15" id="KW-0560">Oxidoreductase</keyword>
<dbReference type="InterPro" id="IPR055266">
    <property type="entry name" value="D1/D2"/>
</dbReference>
<evidence type="ECO:0000256" key="7">
    <source>
        <dbReference type="ARBA" id="ARBA00022640"/>
    </source>
</evidence>
<evidence type="ECO:0000313" key="21">
    <source>
        <dbReference type="EMBL" id="CCB62275.1"/>
    </source>
</evidence>
<evidence type="ECO:0000256" key="16">
    <source>
        <dbReference type="ARBA" id="ARBA00023004"/>
    </source>
</evidence>
<evidence type="ECO:0000256" key="1">
    <source>
        <dbReference type="ARBA" id="ARBA00004141"/>
    </source>
</evidence>
<protein>
    <submittedName>
        <fullName evidence="21">Uncharacterized protein</fullName>
    </submittedName>
</protein>
<keyword evidence="7" id="KW-0934">Plastid</keyword>
<feature type="transmembrane region" description="Helical" evidence="20">
    <location>
        <begin position="42"/>
        <end position="62"/>
    </location>
</feature>
<evidence type="ECO:0000256" key="6">
    <source>
        <dbReference type="ARBA" id="ARBA00022553"/>
    </source>
</evidence>
<evidence type="ECO:0000256" key="18">
    <source>
        <dbReference type="ARBA" id="ARBA00023136"/>
    </source>
</evidence>
<evidence type="ECO:0000256" key="17">
    <source>
        <dbReference type="ARBA" id="ARBA00023078"/>
    </source>
</evidence>
<dbReference type="GO" id="GO:0016168">
    <property type="term" value="F:chlorophyll binding"/>
    <property type="evidence" value="ECO:0007669"/>
    <property type="project" value="UniProtKB-KW"/>
</dbReference>
<dbReference type="InParanoid" id="F6I5Q7"/>